<evidence type="ECO:0000313" key="1">
    <source>
        <dbReference type="EMBL" id="KHN83726.1"/>
    </source>
</evidence>
<gene>
    <name evidence="1" type="ORF">Tcan_12276</name>
</gene>
<dbReference type="AlphaFoldDB" id="A0A0B2VJR0"/>
<dbReference type="EMBL" id="JPKZ01001140">
    <property type="protein sequence ID" value="KHN83726.1"/>
    <property type="molecule type" value="Genomic_DNA"/>
</dbReference>
<protein>
    <submittedName>
        <fullName evidence="1">Uncharacterized protein</fullName>
    </submittedName>
</protein>
<proteinExistence type="predicted"/>
<dbReference type="OrthoDB" id="10547148at2759"/>
<reference evidence="1 2" key="1">
    <citation type="submission" date="2014-11" db="EMBL/GenBank/DDBJ databases">
        <title>Genetic blueprint of the zoonotic pathogen Toxocara canis.</title>
        <authorList>
            <person name="Zhu X.-Q."/>
            <person name="Korhonen P.K."/>
            <person name="Cai H."/>
            <person name="Young N.D."/>
            <person name="Nejsum P."/>
            <person name="von Samson-Himmelstjerna G."/>
            <person name="Boag P.R."/>
            <person name="Tan P."/>
            <person name="Li Q."/>
            <person name="Min J."/>
            <person name="Yang Y."/>
            <person name="Wang X."/>
            <person name="Fang X."/>
            <person name="Hall R.S."/>
            <person name="Hofmann A."/>
            <person name="Sternberg P.W."/>
            <person name="Jex A.R."/>
            <person name="Gasser R.B."/>
        </authorList>
    </citation>
    <scope>NUCLEOTIDE SEQUENCE [LARGE SCALE GENOMIC DNA]</scope>
    <source>
        <strain evidence="1">PN_DK_2014</strain>
    </source>
</reference>
<keyword evidence="2" id="KW-1185">Reference proteome</keyword>
<dbReference type="Proteomes" id="UP000031036">
    <property type="component" value="Unassembled WGS sequence"/>
</dbReference>
<name>A0A0B2VJR0_TOXCA</name>
<comment type="caution">
    <text evidence="1">The sequence shown here is derived from an EMBL/GenBank/DDBJ whole genome shotgun (WGS) entry which is preliminary data.</text>
</comment>
<sequence length="101" mass="12099">KVKRLNEGAIPYWRQMTRNRLVQHHAFVPRSRFSFFNEPSRPIFMQYQHLTESIAKRHKRCLLEPKSSLREQTELEENEDAMAFTGCLAVEFKKKMEKKGM</sequence>
<organism evidence="1 2">
    <name type="scientific">Toxocara canis</name>
    <name type="common">Canine roundworm</name>
    <dbReference type="NCBI Taxonomy" id="6265"/>
    <lineage>
        <taxon>Eukaryota</taxon>
        <taxon>Metazoa</taxon>
        <taxon>Ecdysozoa</taxon>
        <taxon>Nematoda</taxon>
        <taxon>Chromadorea</taxon>
        <taxon>Rhabditida</taxon>
        <taxon>Spirurina</taxon>
        <taxon>Ascaridomorpha</taxon>
        <taxon>Ascaridoidea</taxon>
        <taxon>Toxocaridae</taxon>
        <taxon>Toxocara</taxon>
    </lineage>
</organism>
<accession>A0A0B2VJR0</accession>
<evidence type="ECO:0000313" key="2">
    <source>
        <dbReference type="Proteomes" id="UP000031036"/>
    </source>
</evidence>
<feature type="non-terminal residue" evidence="1">
    <location>
        <position position="1"/>
    </location>
</feature>